<dbReference type="KEGG" id="pfla:Pflav_026620"/>
<gene>
    <name evidence="1" type="ORF">Pflav_026620</name>
</gene>
<evidence type="ECO:0000313" key="1">
    <source>
        <dbReference type="EMBL" id="BCB76252.1"/>
    </source>
</evidence>
<protein>
    <submittedName>
        <fullName evidence="1">Uncharacterized protein</fullName>
    </submittedName>
</protein>
<dbReference type="AlphaFoldDB" id="A0A6F8XQY4"/>
<organism evidence="1 2">
    <name type="scientific">Phytohabitans flavus</name>
    <dbReference type="NCBI Taxonomy" id="1076124"/>
    <lineage>
        <taxon>Bacteria</taxon>
        <taxon>Bacillati</taxon>
        <taxon>Actinomycetota</taxon>
        <taxon>Actinomycetes</taxon>
        <taxon>Micromonosporales</taxon>
        <taxon>Micromonosporaceae</taxon>
    </lineage>
</organism>
<dbReference type="Proteomes" id="UP000502508">
    <property type="component" value="Chromosome"/>
</dbReference>
<name>A0A6F8XQY4_9ACTN</name>
<accession>A0A6F8XQY4</accession>
<keyword evidence="2" id="KW-1185">Reference proteome</keyword>
<sequence length="126" mass="13796">MSAEEAIARADRVEVNVRHLGNIKTYLADVRGAIPEYREDFKAADKALRTGGDQGRSALGSEHIEVVRSMHAQIGRMHEILDNNLKDLAAGLDKTGDAVATLAEKYKSVEARNRLAVSALQKLLDQ</sequence>
<proteinExistence type="predicted"/>
<dbReference type="RefSeq" id="WP_173036347.1">
    <property type="nucleotide sequence ID" value="NZ_AP022870.1"/>
</dbReference>
<dbReference type="EMBL" id="AP022870">
    <property type="protein sequence ID" value="BCB76252.1"/>
    <property type="molecule type" value="Genomic_DNA"/>
</dbReference>
<reference evidence="1 2" key="1">
    <citation type="submission" date="2020-03" db="EMBL/GenBank/DDBJ databases">
        <title>Whole genome shotgun sequence of Phytohabitans flavus NBRC 107702.</title>
        <authorList>
            <person name="Komaki H."/>
            <person name="Tamura T."/>
        </authorList>
    </citation>
    <scope>NUCLEOTIDE SEQUENCE [LARGE SCALE GENOMIC DNA]</scope>
    <source>
        <strain evidence="1 2">NBRC 107702</strain>
    </source>
</reference>
<evidence type="ECO:0000313" key="2">
    <source>
        <dbReference type="Proteomes" id="UP000502508"/>
    </source>
</evidence>
<reference evidence="1 2" key="2">
    <citation type="submission" date="2020-03" db="EMBL/GenBank/DDBJ databases">
        <authorList>
            <person name="Ichikawa N."/>
            <person name="Kimura A."/>
            <person name="Kitahashi Y."/>
            <person name="Uohara A."/>
        </authorList>
    </citation>
    <scope>NUCLEOTIDE SEQUENCE [LARGE SCALE GENOMIC DNA]</scope>
    <source>
        <strain evidence="1 2">NBRC 107702</strain>
    </source>
</reference>